<reference evidence="1 2" key="1">
    <citation type="submission" date="2018-11" db="EMBL/GenBank/DDBJ databases">
        <authorList>
            <consortium name="Pathogen Informatics"/>
        </authorList>
    </citation>
    <scope>NUCLEOTIDE SEQUENCE [LARGE SCALE GENOMIC DNA]</scope>
</reference>
<protein>
    <recommendedName>
        <fullName evidence="3">DH domain-containing protein</fullName>
    </recommendedName>
</protein>
<dbReference type="Gene3D" id="1.20.900.10">
    <property type="entry name" value="Dbl homology (DH) domain"/>
    <property type="match status" value="1"/>
</dbReference>
<dbReference type="Proteomes" id="UP000281553">
    <property type="component" value="Unassembled WGS sequence"/>
</dbReference>
<evidence type="ECO:0008006" key="3">
    <source>
        <dbReference type="Google" id="ProtNLM"/>
    </source>
</evidence>
<proteinExistence type="predicted"/>
<keyword evidence="2" id="KW-1185">Reference proteome</keyword>
<dbReference type="SUPFAM" id="SSF48065">
    <property type="entry name" value="DBL homology domain (DH-domain)"/>
    <property type="match status" value="1"/>
</dbReference>
<evidence type="ECO:0000313" key="1">
    <source>
        <dbReference type="EMBL" id="VDK75501.1"/>
    </source>
</evidence>
<name>A0A3P6UEE2_DIBLA</name>
<dbReference type="OrthoDB" id="10072266at2759"/>
<accession>A0A3P6UEE2</accession>
<organism evidence="1 2">
    <name type="scientific">Dibothriocephalus latus</name>
    <name type="common">Fish tapeworm</name>
    <name type="synonym">Diphyllobothrium latum</name>
    <dbReference type="NCBI Taxonomy" id="60516"/>
    <lineage>
        <taxon>Eukaryota</taxon>
        <taxon>Metazoa</taxon>
        <taxon>Spiralia</taxon>
        <taxon>Lophotrochozoa</taxon>
        <taxon>Platyhelminthes</taxon>
        <taxon>Cestoda</taxon>
        <taxon>Eucestoda</taxon>
        <taxon>Diphyllobothriidea</taxon>
        <taxon>Diphyllobothriidae</taxon>
        <taxon>Dibothriocephalus</taxon>
    </lineage>
</organism>
<sequence length="397" mass="44606">MSEIDYTKIKQIPTAPKVMILLLEKKLTSYPQYLQLSSKFELIFDKPDAFQMSAQFSISHISVPVKSLSFCERHIAVATSYALTEIIELEEGYGVRVRRLERQLASLTGNIVVDNKMTAFAAEMQRALEGLQRHLSATVNLSENLRAQLQMCAMNPTNAAQCFLDLEPKFAHYTAYLVHLSQLMNAYEKIGIKNQEVCFELTPVTETPPPSASAPTFNMDAKAAGGNDDIETLIGARQFLEQLFIPQAHLTSYESLLGYLARYSARSQNPTRELEAAMAVVRQASRRAVELQQLWPFVADMPSELGAVPPKDVVIQDLEKLPKPLVRMTRLTVNRRKGGRVRPERNTDGFLLLDPNHLIFLREQSEPVDTPMYAVAWKTPVSHLAFCTLLILSCDCS</sequence>
<dbReference type="AlphaFoldDB" id="A0A3P6UEE2"/>
<evidence type="ECO:0000313" key="2">
    <source>
        <dbReference type="Proteomes" id="UP000281553"/>
    </source>
</evidence>
<dbReference type="EMBL" id="UYRU01042442">
    <property type="protein sequence ID" value="VDK75501.1"/>
    <property type="molecule type" value="Genomic_DNA"/>
</dbReference>
<dbReference type="InterPro" id="IPR035899">
    <property type="entry name" value="DBL_dom_sf"/>
</dbReference>
<gene>
    <name evidence="1" type="ORF">DILT_LOCUS2671</name>
</gene>